<name>A0A4R7TEJ0_9ACTN</name>
<organism evidence="1 2">
    <name type="scientific">Kribbella voronezhensis</name>
    <dbReference type="NCBI Taxonomy" id="2512212"/>
    <lineage>
        <taxon>Bacteria</taxon>
        <taxon>Bacillati</taxon>
        <taxon>Actinomycetota</taxon>
        <taxon>Actinomycetes</taxon>
        <taxon>Propionibacteriales</taxon>
        <taxon>Kribbellaceae</taxon>
        <taxon>Kribbella</taxon>
    </lineage>
</organism>
<evidence type="ECO:0000313" key="1">
    <source>
        <dbReference type="EMBL" id="TDU89807.1"/>
    </source>
</evidence>
<dbReference type="EMBL" id="SOCE01000001">
    <property type="protein sequence ID" value="TDU89807.1"/>
    <property type="molecule type" value="Genomic_DNA"/>
</dbReference>
<dbReference type="OrthoDB" id="3199431at2"/>
<accession>A0A4R7TEJ0</accession>
<keyword evidence="2" id="KW-1185">Reference proteome</keyword>
<comment type="caution">
    <text evidence="1">The sequence shown here is derived from an EMBL/GenBank/DDBJ whole genome shotgun (WGS) entry which is preliminary data.</text>
</comment>
<dbReference type="Proteomes" id="UP000295151">
    <property type="component" value="Unassembled WGS sequence"/>
</dbReference>
<reference evidence="1 2" key="1">
    <citation type="submission" date="2019-03" db="EMBL/GenBank/DDBJ databases">
        <title>Genomic Encyclopedia of Type Strains, Phase III (KMG-III): the genomes of soil and plant-associated and newly described type strains.</title>
        <authorList>
            <person name="Whitman W."/>
        </authorList>
    </citation>
    <scope>NUCLEOTIDE SEQUENCE [LARGE SCALE GENOMIC DNA]</scope>
    <source>
        <strain evidence="1 2">VKM Ac-2575</strain>
    </source>
</reference>
<dbReference type="NCBIfam" id="TIGR04342">
    <property type="entry name" value="EXLDI"/>
    <property type="match status" value="1"/>
</dbReference>
<dbReference type="RefSeq" id="WP_133979825.1">
    <property type="nucleotide sequence ID" value="NZ_SOCE01000001.1"/>
</dbReference>
<proteinExistence type="predicted"/>
<gene>
    <name evidence="1" type="ORF">EV138_3384</name>
</gene>
<sequence>MPNKTIYVSDDDLALYKRAQELAGNLSQAISIALRRYVELEEGRLDGFDEITVRVGRGAGRKQRFSGVLLAEGGRSNKNGYEAFKVYRSRTGKFVLYADRTNQFTTGQTVDGEEQNYTGWRSWIGSFSSNQTWSMAQGEATLHVVDTLEELHALIPDDLYALVEEAADQPVVEDLDI</sequence>
<protein>
    <submittedName>
        <fullName evidence="1">EXLDI family protein</fullName>
    </submittedName>
</protein>
<dbReference type="InterPro" id="IPR027580">
    <property type="entry name" value="EXLDI"/>
</dbReference>
<evidence type="ECO:0000313" key="2">
    <source>
        <dbReference type="Proteomes" id="UP000295151"/>
    </source>
</evidence>
<dbReference type="AlphaFoldDB" id="A0A4R7TEJ0"/>